<protein>
    <recommendedName>
        <fullName evidence="4">DUF2149 domain-containing protein</fullName>
    </recommendedName>
</protein>
<keyword evidence="3" id="KW-1185">Reference proteome</keyword>
<dbReference type="OrthoDB" id="199365at2"/>
<keyword evidence="1" id="KW-0472">Membrane</keyword>
<feature type="transmembrane region" description="Helical" evidence="1">
    <location>
        <begin position="12"/>
        <end position="35"/>
    </location>
</feature>
<proteinExistence type="predicted"/>
<dbReference type="STRING" id="299255.SAMN02745129_0769"/>
<dbReference type="AlphaFoldDB" id="A0A1M5MTG4"/>
<dbReference type="Proteomes" id="UP000184268">
    <property type="component" value="Unassembled WGS sequence"/>
</dbReference>
<reference evidence="2 3" key="1">
    <citation type="submission" date="2016-11" db="EMBL/GenBank/DDBJ databases">
        <authorList>
            <person name="Jaros S."/>
            <person name="Januszkiewicz K."/>
            <person name="Wedrychowicz H."/>
        </authorList>
    </citation>
    <scope>NUCLEOTIDE SEQUENCE [LARGE SCALE GENOMIC DNA]</scope>
    <source>
        <strain evidence="2 3">DSM 16917</strain>
    </source>
</reference>
<keyword evidence="1" id="KW-1133">Transmembrane helix</keyword>
<gene>
    <name evidence="2" type="ORF">SAMN02745129_0769</name>
</gene>
<accession>A0A1M5MTG4</accession>
<evidence type="ECO:0000256" key="1">
    <source>
        <dbReference type="SAM" id="Phobius"/>
    </source>
</evidence>
<sequence length="103" mass="11215">MRFLESDEADDPILSVVNLVDLFLVVIAVLMAMNINNPLNQDNVMIIENPGEADMTITIKDGETLTRYESTSEIGEGTGVVAGQTYQLDDGRLIYVPAEGVNP</sequence>
<evidence type="ECO:0008006" key="4">
    <source>
        <dbReference type="Google" id="ProtNLM"/>
    </source>
</evidence>
<dbReference type="RefSeq" id="WP_067654174.1">
    <property type="nucleotide sequence ID" value="NZ_FQXG01000001.1"/>
</dbReference>
<organism evidence="2 3">
    <name type="scientific">Ferrimonas marina</name>
    <dbReference type="NCBI Taxonomy" id="299255"/>
    <lineage>
        <taxon>Bacteria</taxon>
        <taxon>Pseudomonadati</taxon>
        <taxon>Pseudomonadota</taxon>
        <taxon>Gammaproteobacteria</taxon>
        <taxon>Alteromonadales</taxon>
        <taxon>Ferrimonadaceae</taxon>
        <taxon>Ferrimonas</taxon>
    </lineage>
</organism>
<dbReference type="Pfam" id="PF09919">
    <property type="entry name" value="DUF2149"/>
    <property type="match status" value="1"/>
</dbReference>
<name>A0A1M5MTG4_9GAMM</name>
<dbReference type="InterPro" id="IPR018676">
    <property type="entry name" value="DUF2149"/>
</dbReference>
<keyword evidence="1" id="KW-0812">Transmembrane</keyword>
<evidence type="ECO:0000313" key="3">
    <source>
        <dbReference type="Proteomes" id="UP000184268"/>
    </source>
</evidence>
<evidence type="ECO:0000313" key="2">
    <source>
        <dbReference type="EMBL" id="SHG80485.1"/>
    </source>
</evidence>
<dbReference type="EMBL" id="FQXG01000001">
    <property type="protein sequence ID" value="SHG80485.1"/>
    <property type="molecule type" value="Genomic_DNA"/>
</dbReference>